<protein>
    <submittedName>
        <fullName evidence="4">SEA domain-containing protein</fullName>
    </submittedName>
</protein>
<dbReference type="InterPro" id="IPR000082">
    <property type="entry name" value="SEA_dom"/>
</dbReference>
<dbReference type="OrthoDB" id="5859067at2759"/>
<dbReference type="EMBL" id="UYRT01008947">
    <property type="protein sequence ID" value="VDK46272.1"/>
    <property type="molecule type" value="Genomic_DNA"/>
</dbReference>
<feature type="domain" description="SEA" evidence="1">
    <location>
        <begin position="16"/>
        <end position="96"/>
    </location>
</feature>
<organism evidence="4">
    <name type="scientific">Gongylonema pulchrum</name>
    <dbReference type="NCBI Taxonomy" id="637853"/>
    <lineage>
        <taxon>Eukaryota</taxon>
        <taxon>Metazoa</taxon>
        <taxon>Ecdysozoa</taxon>
        <taxon>Nematoda</taxon>
        <taxon>Chromadorea</taxon>
        <taxon>Rhabditida</taxon>
        <taxon>Spirurina</taxon>
        <taxon>Spiruromorpha</taxon>
        <taxon>Spiruroidea</taxon>
        <taxon>Gongylonematidae</taxon>
        <taxon>Gongylonema</taxon>
    </lineage>
</organism>
<keyword evidence="3" id="KW-1185">Reference proteome</keyword>
<dbReference type="PROSITE" id="PS50024">
    <property type="entry name" value="SEA"/>
    <property type="match status" value="1"/>
</dbReference>
<sequence length="96" mass="11040">MLCTRYFFVEADPIMIVESWTLPLWIIRSGNQVLNYTDNLANPHDEQHKHLVTAFEKGVGESYASTPLRNGFVVAEVNDISRPSDFIKVVLNFQRK</sequence>
<dbReference type="AlphaFoldDB" id="A0A183D7D0"/>
<evidence type="ECO:0000313" key="3">
    <source>
        <dbReference type="Proteomes" id="UP000271098"/>
    </source>
</evidence>
<evidence type="ECO:0000259" key="1">
    <source>
        <dbReference type="PROSITE" id="PS50024"/>
    </source>
</evidence>
<dbReference type="Proteomes" id="UP000271098">
    <property type="component" value="Unassembled WGS sequence"/>
</dbReference>
<name>A0A183D7D0_9BILA</name>
<evidence type="ECO:0000313" key="4">
    <source>
        <dbReference type="WBParaSite" id="GPUH_0000462801-mRNA-1"/>
    </source>
</evidence>
<accession>A0A183D7D0</accession>
<evidence type="ECO:0000313" key="2">
    <source>
        <dbReference type="EMBL" id="VDK46272.1"/>
    </source>
</evidence>
<proteinExistence type="predicted"/>
<reference evidence="4" key="1">
    <citation type="submission" date="2016-06" db="UniProtKB">
        <authorList>
            <consortium name="WormBaseParasite"/>
        </authorList>
    </citation>
    <scope>IDENTIFICATION</scope>
</reference>
<reference evidence="2 3" key="2">
    <citation type="submission" date="2018-11" db="EMBL/GenBank/DDBJ databases">
        <authorList>
            <consortium name="Pathogen Informatics"/>
        </authorList>
    </citation>
    <scope>NUCLEOTIDE SEQUENCE [LARGE SCALE GENOMIC DNA]</scope>
</reference>
<dbReference type="WBParaSite" id="GPUH_0000462801-mRNA-1">
    <property type="protein sequence ID" value="GPUH_0000462801-mRNA-1"/>
    <property type="gene ID" value="GPUH_0000462801"/>
</dbReference>
<gene>
    <name evidence="2" type="ORF">GPUH_LOCUS4622</name>
</gene>